<name>M0E8G0_9EURY</name>
<dbReference type="InterPro" id="IPR036061">
    <property type="entry name" value="CheW-like_dom_sf"/>
</dbReference>
<dbReference type="GO" id="GO:0006935">
    <property type="term" value="P:chemotaxis"/>
    <property type="evidence" value="ECO:0007669"/>
    <property type="project" value="InterPro"/>
</dbReference>
<dbReference type="PROSITE" id="PS50851">
    <property type="entry name" value="CHEW"/>
    <property type="match status" value="1"/>
</dbReference>
<evidence type="ECO:0000259" key="1">
    <source>
        <dbReference type="PROSITE" id="PS50851"/>
    </source>
</evidence>
<feature type="domain" description="CheW-like" evidence="1">
    <location>
        <begin position="15"/>
        <end position="160"/>
    </location>
</feature>
<dbReference type="Proteomes" id="UP000011586">
    <property type="component" value="Unassembled WGS sequence"/>
</dbReference>
<evidence type="ECO:0000313" key="2">
    <source>
        <dbReference type="EMBL" id="ELZ43313.1"/>
    </source>
</evidence>
<reference evidence="2 3" key="1">
    <citation type="journal article" date="2014" name="PLoS Genet.">
        <title>Phylogenetically driven sequencing of extremely halophilic archaea reveals strategies for static and dynamic osmo-response.</title>
        <authorList>
            <person name="Becker E.A."/>
            <person name="Seitzer P.M."/>
            <person name="Tritt A."/>
            <person name="Larsen D."/>
            <person name="Krusor M."/>
            <person name="Yao A.I."/>
            <person name="Wu D."/>
            <person name="Madern D."/>
            <person name="Eisen J.A."/>
            <person name="Darling A.E."/>
            <person name="Facciotti M.T."/>
        </authorList>
    </citation>
    <scope>NUCLEOTIDE SEQUENCE [LARGE SCALE GENOMIC DNA]</scope>
    <source>
        <strain evidence="2 3">DSM 19288</strain>
    </source>
</reference>
<comment type="caution">
    <text evidence="2">The sequence shown here is derived from an EMBL/GenBank/DDBJ whole genome shotgun (WGS) entry which is preliminary data.</text>
</comment>
<dbReference type="Gene3D" id="2.40.50.180">
    <property type="entry name" value="CheA-289, Domain 4"/>
    <property type="match status" value="1"/>
</dbReference>
<dbReference type="Gene3D" id="2.30.30.40">
    <property type="entry name" value="SH3 Domains"/>
    <property type="match status" value="1"/>
</dbReference>
<protein>
    <submittedName>
        <fullName evidence="2">CheW protein</fullName>
    </submittedName>
</protein>
<dbReference type="PANTHER" id="PTHR22617">
    <property type="entry name" value="CHEMOTAXIS SENSOR HISTIDINE KINASE-RELATED"/>
    <property type="match status" value="1"/>
</dbReference>
<evidence type="ECO:0000313" key="3">
    <source>
        <dbReference type="Proteomes" id="UP000011586"/>
    </source>
</evidence>
<dbReference type="InterPro" id="IPR039315">
    <property type="entry name" value="CheW"/>
</dbReference>
<dbReference type="InterPro" id="IPR002545">
    <property type="entry name" value="CheW-lke_dom"/>
</dbReference>
<dbReference type="SUPFAM" id="SSF50341">
    <property type="entry name" value="CheW-like"/>
    <property type="match status" value="1"/>
</dbReference>
<dbReference type="STRING" id="1227465.C463_09775"/>
<proteinExistence type="predicted"/>
<dbReference type="GO" id="GO:0007165">
    <property type="term" value="P:signal transduction"/>
    <property type="evidence" value="ECO:0007669"/>
    <property type="project" value="InterPro"/>
</dbReference>
<sequence length="160" mass="17586">MNGIQNHSEQHADESTQVLTFGIADQSYCIELEYVTEIIDSGDMTTIPDTPAHVEGVMDLRGQTTTIVNPLVLLEGESLNPEDIVTDGGEETHRIMMLDEKLVDSDGALGWLVSSVSAVDKIPIETLEAERLANSPMFRGVVKQDDDGFLIWLDPEELTV</sequence>
<dbReference type="PANTHER" id="PTHR22617:SF23">
    <property type="entry name" value="CHEMOTAXIS PROTEIN CHEW"/>
    <property type="match status" value="1"/>
</dbReference>
<gene>
    <name evidence="2" type="ORF">C463_09775</name>
</gene>
<dbReference type="AlphaFoldDB" id="M0E8G0"/>
<keyword evidence="3" id="KW-1185">Reference proteome</keyword>
<dbReference type="PATRIC" id="fig|1227465.4.peg.1928"/>
<dbReference type="SMART" id="SM00260">
    <property type="entry name" value="CheW"/>
    <property type="match status" value="1"/>
</dbReference>
<dbReference type="EMBL" id="AOJK01000044">
    <property type="protein sequence ID" value="ELZ43313.1"/>
    <property type="molecule type" value="Genomic_DNA"/>
</dbReference>
<accession>M0E8G0</accession>
<dbReference type="Pfam" id="PF01584">
    <property type="entry name" value="CheW"/>
    <property type="match status" value="1"/>
</dbReference>
<dbReference type="OrthoDB" id="115049at2157"/>
<dbReference type="RefSeq" id="WP_008443183.1">
    <property type="nucleotide sequence ID" value="NZ_AOJK01000044.1"/>
</dbReference>
<dbReference type="GO" id="GO:0005829">
    <property type="term" value="C:cytosol"/>
    <property type="evidence" value="ECO:0007669"/>
    <property type="project" value="TreeGrafter"/>
</dbReference>
<organism evidence="2 3">
    <name type="scientific">Halorubrum californiense DSM 19288</name>
    <dbReference type="NCBI Taxonomy" id="1227465"/>
    <lineage>
        <taxon>Archaea</taxon>
        <taxon>Methanobacteriati</taxon>
        <taxon>Methanobacteriota</taxon>
        <taxon>Stenosarchaea group</taxon>
        <taxon>Halobacteria</taxon>
        <taxon>Halobacteriales</taxon>
        <taxon>Haloferacaceae</taxon>
        <taxon>Halorubrum</taxon>
    </lineage>
</organism>